<dbReference type="PRINTS" id="PR00038">
    <property type="entry name" value="HTHLUXR"/>
</dbReference>
<dbReference type="AlphaFoldDB" id="A0A1Y2MN51"/>
<keyword evidence="2" id="KW-0238">DNA-binding</keyword>
<dbReference type="SMART" id="SM00421">
    <property type="entry name" value="HTH_LUXR"/>
    <property type="match status" value="1"/>
</dbReference>
<protein>
    <submittedName>
        <fullName evidence="5">Putative transcriptional regulatory protein NarL</fullName>
    </submittedName>
</protein>
<dbReference type="InterPro" id="IPR016032">
    <property type="entry name" value="Sig_transdc_resp-reg_C-effctor"/>
</dbReference>
<keyword evidence="3" id="KW-0804">Transcription</keyword>
<dbReference type="CDD" id="cd06170">
    <property type="entry name" value="LuxR_C_like"/>
    <property type="match status" value="1"/>
</dbReference>
<dbReference type="GO" id="GO:0003677">
    <property type="term" value="F:DNA binding"/>
    <property type="evidence" value="ECO:0007669"/>
    <property type="project" value="UniProtKB-KW"/>
</dbReference>
<dbReference type="Pfam" id="PF00196">
    <property type="entry name" value="GerE"/>
    <property type="match status" value="1"/>
</dbReference>
<dbReference type="PROSITE" id="PS50043">
    <property type="entry name" value="HTH_LUXR_2"/>
    <property type="match status" value="1"/>
</dbReference>
<evidence type="ECO:0000313" key="6">
    <source>
        <dbReference type="Proteomes" id="UP000194360"/>
    </source>
</evidence>
<dbReference type="InterPro" id="IPR036388">
    <property type="entry name" value="WH-like_DNA-bd_sf"/>
</dbReference>
<dbReference type="GO" id="GO:0006355">
    <property type="term" value="P:regulation of DNA-templated transcription"/>
    <property type="evidence" value="ECO:0007669"/>
    <property type="project" value="InterPro"/>
</dbReference>
<dbReference type="RefSeq" id="WP_166665948.1">
    <property type="nucleotide sequence ID" value="NZ_AP018920.1"/>
</dbReference>
<dbReference type="Proteomes" id="UP000194360">
    <property type="component" value="Unassembled WGS sequence"/>
</dbReference>
<dbReference type="EMBL" id="MIGB01000043">
    <property type="protein sequence ID" value="OSY36087.1"/>
    <property type="molecule type" value="Genomic_DNA"/>
</dbReference>
<name>A0A1Y2MN51_PSEAH</name>
<proteinExistence type="predicted"/>
<evidence type="ECO:0000259" key="4">
    <source>
        <dbReference type="PROSITE" id="PS50043"/>
    </source>
</evidence>
<dbReference type="STRING" id="2074.BG845_05602"/>
<reference evidence="5 6" key="1">
    <citation type="submission" date="2016-09" db="EMBL/GenBank/DDBJ databases">
        <title>Pseudonocardia autotrophica DSM535, a candidate organism with high potential of specific P450 cytochromes.</title>
        <authorList>
            <person name="Grumaz C."/>
            <person name="Vainshtein Y."/>
            <person name="Kirstahler P."/>
            <person name="Sohn K."/>
        </authorList>
    </citation>
    <scope>NUCLEOTIDE SEQUENCE [LARGE SCALE GENOMIC DNA]</scope>
    <source>
        <strain evidence="5 6">DSM 535</strain>
    </source>
</reference>
<comment type="caution">
    <text evidence="5">The sequence shown here is derived from an EMBL/GenBank/DDBJ whole genome shotgun (WGS) entry which is preliminary data.</text>
</comment>
<dbReference type="InterPro" id="IPR000792">
    <property type="entry name" value="Tscrpt_reg_LuxR_C"/>
</dbReference>
<dbReference type="SUPFAM" id="SSF46894">
    <property type="entry name" value="C-terminal effector domain of the bipartite response regulators"/>
    <property type="match status" value="1"/>
</dbReference>
<dbReference type="PANTHER" id="PTHR44688:SF16">
    <property type="entry name" value="DNA-BINDING TRANSCRIPTIONAL ACTIVATOR DEVR_DOSR"/>
    <property type="match status" value="1"/>
</dbReference>
<gene>
    <name evidence="5" type="primary">narL_2</name>
    <name evidence="5" type="ORF">BG845_05602</name>
</gene>
<evidence type="ECO:0000256" key="2">
    <source>
        <dbReference type="ARBA" id="ARBA00023125"/>
    </source>
</evidence>
<dbReference type="Gene3D" id="1.10.10.10">
    <property type="entry name" value="Winged helix-like DNA-binding domain superfamily/Winged helix DNA-binding domain"/>
    <property type="match status" value="1"/>
</dbReference>
<evidence type="ECO:0000313" key="5">
    <source>
        <dbReference type="EMBL" id="OSY36087.1"/>
    </source>
</evidence>
<keyword evidence="1" id="KW-0805">Transcription regulation</keyword>
<dbReference type="PANTHER" id="PTHR44688">
    <property type="entry name" value="DNA-BINDING TRANSCRIPTIONAL ACTIVATOR DEVR_DOSR"/>
    <property type="match status" value="1"/>
</dbReference>
<dbReference type="PROSITE" id="PS00622">
    <property type="entry name" value="HTH_LUXR_1"/>
    <property type="match status" value="1"/>
</dbReference>
<evidence type="ECO:0000256" key="1">
    <source>
        <dbReference type="ARBA" id="ARBA00023015"/>
    </source>
</evidence>
<keyword evidence="6" id="KW-1185">Reference proteome</keyword>
<sequence>MTGTPRPAQPGDPLTARELDILYWTAAGLRNHGVATQLHLEHNTIKTHLRRLFRKLGAVDRAHLIAAAFSHGYLTVRDGHIVAAGHDHHERAA</sequence>
<feature type="domain" description="HTH luxR-type" evidence="4">
    <location>
        <begin position="7"/>
        <end position="72"/>
    </location>
</feature>
<evidence type="ECO:0000256" key="3">
    <source>
        <dbReference type="ARBA" id="ARBA00023163"/>
    </source>
</evidence>
<organism evidence="5 6">
    <name type="scientific">Pseudonocardia autotrophica</name>
    <name type="common">Amycolata autotrophica</name>
    <name type="synonym">Nocardia autotrophica</name>
    <dbReference type="NCBI Taxonomy" id="2074"/>
    <lineage>
        <taxon>Bacteria</taxon>
        <taxon>Bacillati</taxon>
        <taxon>Actinomycetota</taxon>
        <taxon>Actinomycetes</taxon>
        <taxon>Pseudonocardiales</taxon>
        <taxon>Pseudonocardiaceae</taxon>
        <taxon>Pseudonocardia</taxon>
    </lineage>
</organism>
<accession>A0A1Y2MN51</accession>